<dbReference type="InterPro" id="IPR029063">
    <property type="entry name" value="SAM-dependent_MTases_sf"/>
</dbReference>
<dbReference type="KEGG" id="fho:H9Q81_09035"/>
<organism evidence="4 5">
    <name type="scientific">Fusobacterium hominis</name>
    <dbReference type="NCBI Taxonomy" id="2764326"/>
    <lineage>
        <taxon>Bacteria</taxon>
        <taxon>Fusobacteriati</taxon>
        <taxon>Fusobacteriota</taxon>
        <taxon>Fusobacteriia</taxon>
        <taxon>Fusobacteriales</taxon>
        <taxon>Fusobacteriaceae</taxon>
        <taxon>Fusobacterium</taxon>
    </lineage>
</organism>
<keyword evidence="1 4" id="KW-0489">Methyltransferase</keyword>
<feature type="domain" description="Methyltransferase" evidence="3">
    <location>
        <begin position="40"/>
        <end position="128"/>
    </location>
</feature>
<dbReference type="Pfam" id="PF13649">
    <property type="entry name" value="Methyltransf_25"/>
    <property type="match status" value="1"/>
</dbReference>
<protein>
    <submittedName>
        <fullName evidence="4">Class I SAM-dependent methyltransferase</fullName>
    </submittedName>
</protein>
<evidence type="ECO:0000256" key="1">
    <source>
        <dbReference type="ARBA" id="ARBA00022603"/>
    </source>
</evidence>
<reference evidence="4 5" key="1">
    <citation type="submission" date="2020-08" db="EMBL/GenBank/DDBJ databases">
        <authorList>
            <person name="Liu C."/>
            <person name="Sun Q."/>
        </authorList>
    </citation>
    <scope>NUCLEOTIDE SEQUENCE [LARGE SCALE GENOMIC DNA]</scope>
    <source>
        <strain evidence="4 5">NSJ-57</strain>
    </source>
</reference>
<dbReference type="Gene3D" id="3.40.50.150">
    <property type="entry name" value="Vaccinia Virus protein VP39"/>
    <property type="match status" value="1"/>
</dbReference>
<proteinExistence type="predicted"/>
<evidence type="ECO:0000313" key="5">
    <source>
        <dbReference type="Proteomes" id="UP000515913"/>
    </source>
</evidence>
<dbReference type="PANTHER" id="PTHR43861:SF1">
    <property type="entry name" value="TRANS-ACONITATE 2-METHYLTRANSFERASE"/>
    <property type="match status" value="1"/>
</dbReference>
<keyword evidence="2 4" id="KW-0808">Transferase</keyword>
<keyword evidence="5" id="KW-1185">Reference proteome</keyword>
<evidence type="ECO:0000256" key="2">
    <source>
        <dbReference type="ARBA" id="ARBA00022679"/>
    </source>
</evidence>
<name>A0A7G9GW67_9FUSO</name>
<sequence>MTVDFYNNNAENFFKDTVDADMKKAYDIFQKHLISNTGEILDLGCGSGRDSKYFIKCGYDITAIDLSIELAKKASTYLEKEVIVKDMRELDYCDKFIGIWACASLLHLKENDILKTLQKCYMALKKDGILYASFKYGNNNYEKDGRYFTCFTEEKIEKIVDLTNFIVVDMFQTSDVRVGREKEKWLNIVLKKG</sequence>
<dbReference type="PANTHER" id="PTHR43861">
    <property type="entry name" value="TRANS-ACONITATE 2-METHYLTRANSFERASE-RELATED"/>
    <property type="match status" value="1"/>
</dbReference>
<dbReference type="GO" id="GO:0008168">
    <property type="term" value="F:methyltransferase activity"/>
    <property type="evidence" value="ECO:0007669"/>
    <property type="project" value="UniProtKB-KW"/>
</dbReference>
<gene>
    <name evidence="4" type="ORF">H9Q81_09035</name>
</gene>
<dbReference type="RefSeq" id="WP_187422819.1">
    <property type="nucleotide sequence ID" value="NZ_CP060637.1"/>
</dbReference>
<accession>A0A7G9GW67</accession>
<dbReference type="EMBL" id="CP060637">
    <property type="protein sequence ID" value="QNM15049.1"/>
    <property type="molecule type" value="Genomic_DNA"/>
</dbReference>
<dbReference type="GO" id="GO:0032259">
    <property type="term" value="P:methylation"/>
    <property type="evidence" value="ECO:0007669"/>
    <property type="project" value="UniProtKB-KW"/>
</dbReference>
<dbReference type="Proteomes" id="UP000515913">
    <property type="component" value="Chromosome"/>
</dbReference>
<dbReference type="SUPFAM" id="SSF53335">
    <property type="entry name" value="S-adenosyl-L-methionine-dependent methyltransferases"/>
    <property type="match status" value="1"/>
</dbReference>
<dbReference type="AlphaFoldDB" id="A0A7G9GW67"/>
<evidence type="ECO:0000313" key="4">
    <source>
        <dbReference type="EMBL" id="QNM15049.1"/>
    </source>
</evidence>
<evidence type="ECO:0000259" key="3">
    <source>
        <dbReference type="Pfam" id="PF13649"/>
    </source>
</evidence>
<dbReference type="CDD" id="cd02440">
    <property type="entry name" value="AdoMet_MTases"/>
    <property type="match status" value="1"/>
</dbReference>
<dbReference type="InterPro" id="IPR041698">
    <property type="entry name" value="Methyltransf_25"/>
</dbReference>